<dbReference type="InterPro" id="IPR050249">
    <property type="entry name" value="Pseudomonas-type_ThrB"/>
</dbReference>
<sequence>MAVFTPVALDEVNAWLCQHYNLGTATDIKGISSGIENSNFFLTTNKDGQTTEYVLTLFERLSREQLPYYLELMGHLAQKGIPVPAPARDKTEQIIGILNGKPATIVSKLSGSSRLSPNADHCAAVGAMLAKMHLAGQDFKLSQPNLRSLNWWQATIPLVKQHLNAAQNSLIDSELADQTAFFASKDYQALPAGPSHCDLFRDNVLFDSSSGKDQLGGFFDFYFAGNDKWLFDVAVTVNDWCIDLGTGVLDQARYDGLVNAYQSVRPFEKTEIASWNLMLRAAALRFWVSRLWDYYLPREAEMLTPHDPKHFERILIQRRDVISCISSV</sequence>
<comment type="pathway">
    <text evidence="8">Amino-acid biosynthesis; L-threonine biosynthesis; L-threonine from L-aspartate: step 4/5.</text>
</comment>
<accession>A0A212TH95</accession>
<dbReference type="Pfam" id="PF01636">
    <property type="entry name" value="APH"/>
    <property type="match status" value="1"/>
</dbReference>
<comment type="catalytic activity">
    <reaction evidence="8">
        <text>L-homoserine + ATP = O-phospho-L-homoserine + ADP + H(+)</text>
        <dbReference type="Rhea" id="RHEA:13985"/>
        <dbReference type="ChEBI" id="CHEBI:15378"/>
        <dbReference type="ChEBI" id="CHEBI:30616"/>
        <dbReference type="ChEBI" id="CHEBI:57476"/>
        <dbReference type="ChEBI" id="CHEBI:57590"/>
        <dbReference type="ChEBI" id="CHEBI:456216"/>
        <dbReference type="EC" id="2.7.1.39"/>
    </reaction>
</comment>
<evidence type="ECO:0000313" key="11">
    <source>
        <dbReference type="EMBL" id="SNC65201.1"/>
    </source>
</evidence>
<dbReference type="InterPro" id="IPR002575">
    <property type="entry name" value="Aminoglycoside_PTrfase"/>
</dbReference>
<dbReference type="PANTHER" id="PTHR21064:SF6">
    <property type="entry name" value="AMINOGLYCOSIDE PHOSPHOTRANSFERASE DOMAIN-CONTAINING PROTEIN"/>
    <property type="match status" value="1"/>
</dbReference>
<evidence type="ECO:0000256" key="9">
    <source>
        <dbReference type="NCBIfam" id="TIGR00938"/>
    </source>
</evidence>
<evidence type="ECO:0000256" key="3">
    <source>
        <dbReference type="ARBA" id="ARBA00022697"/>
    </source>
</evidence>
<organism evidence="11 12">
    <name type="scientific">Polynucleobacter victoriensis</name>
    <dbReference type="NCBI Taxonomy" id="2049319"/>
    <lineage>
        <taxon>Bacteria</taxon>
        <taxon>Pseudomonadati</taxon>
        <taxon>Pseudomonadota</taxon>
        <taxon>Betaproteobacteria</taxon>
        <taxon>Burkholderiales</taxon>
        <taxon>Burkholderiaceae</taxon>
        <taxon>Polynucleobacter</taxon>
    </lineage>
</organism>
<evidence type="ECO:0000256" key="7">
    <source>
        <dbReference type="ARBA" id="ARBA00038240"/>
    </source>
</evidence>
<proteinExistence type="inferred from homology"/>
<keyword evidence="3 8" id="KW-0791">Threonine biosynthesis</keyword>
<keyword evidence="12" id="KW-1185">Reference proteome</keyword>
<dbReference type="Proteomes" id="UP000197215">
    <property type="component" value="Unassembled WGS sequence"/>
</dbReference>
<evidence type="ECO:0000256" key="4">
    <source>
        <dbReference type="ARBA" id="ARBA00022741"/>
    </source>
</evidence>
<dbReference type="NCBIfam" id="TIGR00938">
    <property type="entry name" value="thrB_alt"/>
    <property type="match status" value="1"/>
</dbReference>
<evidence type="ECO:0000256" key="2">
    <source>
        <dbReference type="ARBA" id="ARBA00022679"/>
    </source>
</evidence>
<dbReference type="InterPro" id="IPR011009">
    <property type="entry name" value="Kinase-like_dom_sf"/>
</dbReference>
<dbReference type="OrthoDB" id="9777460at2"/>
<dbReference type="GO" id="GO:0004413">
    <property type="term" value="F:homoserine kinase activity"/>
    <property type="evidence" value="ECO:0007669"/>
    <property type="project" value="UniProtKB-UniRule"/>
</dbReference>
<dbReference type="EC" id="2.7.1.39" evidence="8 9"/>
<protein>
    <recommendedName>
        <fullName evidence="8 9">Homoserine kinase</fullName>
        <shortName evidence="8">HK</shortName>
        <shortName evidence="8">HSK</shortName>
        <ecNumber evidence="8 9">2.7.1.39</ecNumber>
    </recommendedName>
</protein>
<evidence type="ECO:0000259" key="10">
    <source>
        <dbReference type="Pfam" id="PF01636"/>
    </source>
</evidence>
<dbReference type="NCBIfam" id="NF003558">
    <property type="entry name" value="PRK05231.1"/>
    <property type="match status" value="1"/>
</dbReference>
<dbReference type="GO" id="GO:0005524">
    <property type="term" value="F:ATP binding"/>
    <property type="evidence" value="ECO:0007669"/>
    <property type="project" value="UniProtKB-KW"/>
</dbReference>
<keyword evidence="6 8" id="KW-0067">ATP-binding</keyword>
<dbReference type="EMBL" id="FYEX01000001">
    <property type="protein sequence ID" value="SNC65201.1"/>
    <property type="molecule type" value="Genomic_DNA"/>
</dbReference>
<dbReference type="AlphaFoldDB" id="A0A212TH95"/>
<keyword evidence="1 8" id="KW-0028">Amino-acid biosynthesis</keyword>
<comment type="similarity">
    <text evidence="7 8">Belongs to the pseudomonas-type ThrB family.</text>
</comment>
<keyword evidence="2 8" id="KW-0808">Transferase</keyword>
<keyword evidence="4 8" id="KW-0547">Nucleotide-binding</keyword>
<keyword evidence="5 8" id="KW-0418">Kinase</keyword>
<dbReference type="Gene3D" id="3.90.1200.10">
    <property type="match status" value="1"/>
</dbReference>
<dbReference type="SUPFAM" id="SSF56112">
    <property type="entry name" value="Protein kinase-like (PK-like)"/>
    <property type="match status" value="1"/>
</dbReference>
<evidence type="ECO:0000256" key="1">
    <source>
        <dbReference type="ARBA" id="ARBA00022605"/>
    </source>
</evidence>
<reference evidence="11 12" key="1">
    <citation type="submission" date="2017-06" db="EMBL/GenBank/DDBJ databases">
        <authorList>
            <person name="Kim H.J."/>
            <person name="Triplett B.A."/>
        </authorList>
    </citation>
    <scope>NUCLEOTIDE SEQUENCE [LARGE SCALE GENOMIC DNA]</scope>
    <source>
        <strain evidence="11 12">MWH-VicM1</strain>
    </source>
</reference>
<evidence type="ECO:0000313" key="12">
    <source>
        <dbReference type="Proteomes" id="UP000197215"/>
    </source>
</evidence>
<evidence type="ECO:0000256" key="6">
    <source>
        <dbReference type="ARBA" id="ARBA00022840"/>
    </source>
</evidence>
<dbReference type="RefSeq" id="WP_088813111.1">
    <property type="nucleotide sequence ID" value="NZ_FYEX01000001.1"/>
</dbReference>
<dbReference type="GO" id="GO:0009088">
    <property type="term" value="P:threonine biosynthetic process"/>
    <property type="evidence" value="ECO:0007669"/>
    <property type="project" value="UniProtKB-UniRule"/>
</dbReference>
<evidence type="ECO:0000256" key="8">
    <source>
        <dbReference type="HAMAP-Rule" id="MF_00301"/>
    </source>
</evidence>
<gene>
    <name evidence="8" type="primary">thrB</name>
    <name evidence="11" type="ORF">SAMN06295916_1247</name>
</gene>
<name>A0A212TH95_9BURK</name>
<evidence type="ECO:0000256" key="5">
    <source>
        <dbReference type="ARBA" id="ARBA00022777"/>
    </source>
</evidence>
<feature type="domain" description="Aminoglycoside phosphotransferase" evidence="10">
    <location>
        <begin position="27"/>
        <end position="267"/>
    </location>
</feature>
<dbReference type="PANTHER" id="PTHR21064">
    <property type="entry name" value="AMINOGLYCOSIDE PHOSPHOTRANSFERASE DOMAIN-CONTAINING PROTEIN-RELATED"/>
    <property type="match status" value="1"/>
</dbReference>
<dbReference type="HAMAP" id="MF_00301">
    <property type="entry name" value="Homoser_kinase_2"/>
    <property type="match status" value="1"/>
</dbReference>
<dbReference type="InterPro" id="IPR005280">
    <property type="entry name" value="Homoserine_kinase_II"/>
</dbReference>
<dbReference type="Gene3D" id="3.30.200.20">
    <property type="entry name" value="Phosphorylase Kinase, domain 1"/>
    <property type="match status" value="1"/>
</dbReference>
<dbReference type="UniPathway" id="UPA00050">
    <property type="reaction ID" value="UER00064"/>
</dbReference>
<dbReference type="CDD" id="cd05153">
    <property type="entry name" value="HomoserineK_II"/>
    <property type="match status" value="1"/>
</dbReference>